<dbReference type="VEuPathDB" id="TriTrypDB:TvY486_0019400"/>
<feature type="coiled-coil region" evidence="1">
    <location>
        <begin position="1"/>
        <end position="49"/>
    </location>
</feature>
<evidence type="ECO:0000256" key="1">
    <source>
        <dbReference type="SAM" id="Coils"/>
    </source>
</evidence>
<keyword evidence="1" id="KW-0175">Coiled coil</keyword>
<reference evidence="2 3" key="1">
    <citation type="journal article" date="2012" name="Proc. Natl. Acad. Sci. U.S.A.">
        <title>Antigenic diversity is generated by distinct evolutionary mechanisms in African trypanosome species.</title>
        <authorList>
            <person name="Jackson A.P."/>
            <person name="Berry A."/>
            <person name="Aslett M."/>
            <person name="Allison H.C."/>
            <person name="Burton P."/>
            <person name="Vavrova-Anderson J."/>
            <person name="Brown R."/>
            <person name="Browne H."/>
            <person name="Corton N."/>
            <person name="Hauser H."/>
            <person name="Gamble J."/>
            <person name="Gilderthorp R."/>
            <person name="Marcello L."/>
            <person name="McQuillan J."/>
            <person name="Otto T.D."/>
            <person name="Quail M.A."/>
            <person name="Sanders M.J."/>
            <person name="van Tonder A."/>
            <person name="Ginger M.L."/>
            <person name="Field M.C."/>
            <person name="Barry J.D."/>
            <person name="Hertz-Fowler C."/>
            <person name="Berriman M."/>
        </authorList>
    </citation>
    <scope>NUCLEOTIDE SEQUENCE</scope>
    <source>
        <strain evidence="2 3">Y486</strain>
    </source>
</reference>
<sequence length="867" mass="100477">MSKSERICDAMKVRIAQLEEELSHCRECLKEATYRKEEVENSLDVLQHEAHDVVGQWAERTSELELKLEESAKRLLDIHEELRSSVNEKEHLKQQLEEREARCASNAQKLLHMEEVNSNMSESLAISKRNLTLASQQISTYESLINKVGEELMHRFEDIVDLIRDKKMLLEATAELRMSKQQAEKAFDDAMEKVRLLESELGNIIASGSRNSARVEFLEEEQRLRNDISFCWIRELSELIFDLLRSGSMAVLHLREKVEGYERSMHALSAERASLEEKLQEVQAELTTKLTENSKKESELRRQIRDLGQKSSELQNTVETQKRVLNALEEELNDCAIRRQTLECEKEDLETEFKAVRECYSTLLQEHSDLRATKHKLQQETNAKIACLTDQRDMLRGGYEKHLSDARAKIDYLTGRLHLSEVENLFFLEQRERLSIALQFDNELMYFLHCKVMELLPRLVGTLTELQRVKMDMEATKQLVTEKQVENHAIADKMKDREEMISIIQEEKKSLESRLCQLEGELALSNESCEKITNDNYWLTGQVESMRKELDEVDELFNSTLNSMREESEKHQFAQSKLQFEIQRCEDLLHRAQDSATSLEERCGVLVAENSAISKTLALTEEELAHAKEISVLAKQRECLAIEQKKSLEAKLVEIQREHVATDSQIAALKEQVRGHDARLQLVSDAAQKQLEIAKTKLNEFIEKHEDSELRAAHLAKSLQESKDALCNLQEAHHKAKATLEEAKRRCYNDAMRIQELVMERQHVASERDHIIEKYNRLHDLLKAHKNESSGRLAEEIQKLSDLCSQQEVELQQLRYQNVVIKRAIMRLPAVTSQHLDKQKCVERLNVSEGPLRRPRKRSAVEFEGNL</sequence>
<gene>
    <name evidence="2" type="ORF">TvY486_0019400</name>
</gene>
<evidence type="ECO:0000313" key="2">
    <source>
        <dbReference type="EMBL" id="CCD19250.1"/>
    </source>
</evidence>
<organism evidence="2 3">
    <name type="scientific">Trypanosoma vivax (strain Y486)</name>
    <dbReference type="NCBI Taxonomy" id="1055687"/>
    <lineage>
        <taxon>Eukaryota</taxon>
        <taxon>Discoba</taxon>
        <taxon>Euglenozoa</taxon>
        <taxon>Kinetoplastea</taxon>
        <taxon>Metakinetoplastina</taxon>
        <taxon>Trypanosomatida</taxon>
        <taxon>Trypanosomatidae</taxon>
        <taxon>Trypanosoma</taxon>
        <taxon>Duttonella</taxon>
    </lineage>
</organism>
<name>F9WNX8_TRYVY</name>
<dbReference type="Gene3D" id="1.10.287.1490">
    <property type="match status" value="1"/>
</dbReference>
<protein>
    <submittedName>
        <fullName evidence="2">Uncharacterized protein</fullName>
    </submittedName>
</protein>
<feature type="coiled-coil region" evidence="1">
    <location>
        <begin position="652"/>
        <end position="711"/>
    </location>
</feature>
<evidence type="ECO:0000313" key="3">
    <source>
        <dbReference type="Proteomes" id="UP000009027"/>
    </source>
</evidence>
<feature type="coiled-coil region" evidence="1">
    <location>
        <begin position="251"/>
        <end position="380"/>
    </location>
</feature>
<dbReference type="EMBL" id="CAEX01003017">
    <property type="protein sequence ID" value="CCD19250.1"/>
    <property type="molecule type" value="Genomic_DNA"/>
</dbReference>
<accession>F9WNX8</accession>
<dbReference type="OMA" id="MFVESAQ"/>
<dbReference type="Proteomes" id="UP000009027">
    <property type="component" value="Unassembled WGS sequence"/>
</dbReference>
<keyword evidence="3" id="KW-1185">Reference proteome</keyword>
<dbReference type="AlphaFoldDB" id="F9WNX8"/>
<proteinExistence type="predicted"/>